<dbReference type="EMBL" id="KN837160">
    <property type="protein sequence ID" value="KIJ38470.1"/>
    <property type="molecule type" value="Genomic_DNA"/>
</dbReference>
<gene>
    <name evidence="1" type="ORF">M422DRAFT_124319</name>
</gene>
<dbReference type="Proteomes" id="UP000054279">
    <property type="component" value="Unassembled WGS sequence"/>
</dbReference>
<reference evidence="1 2" key="1">
    <citation type="submission" date="2014-06" db="EMBL/GenBank/DDBJ databases">
        <title>Evolutionary Origins and Diversification of the Mycorrhizal Mutualists.</title>
        <authorList>
            <consortium name="DOE Joint Genome Institute"/>
            <consortium name="Mycorrhizal Genomics Consortium"/>
            <person name="Kohler A."/>
            <person name="Kuo A."/>
            <person name="Nagy L.G."/>
            <person name="Floudas D."/>
            <person name="Copeland A."/>
            <person name="Barry K.W."/>
            <person name="Cichocki N."/>
            <person name="Veneault-Fourrey C."/>
            <person name="LaButti K."/>
            <person name="Lindquist E.A."/>
            <person name="Lipzen A."/>
            <person name="Lundell T."/>
            <person name="Morin E."/>
            <person name="Murat C."/>
            <person name="Riley R."/>
            <person name="Ohm R."/>
            <person name="Sun H."/>
            <person name="Tunlid A."/>
            <person name="Henrissat B."/>
            <person name="Grigoriev I.V."/>
            <person name="Hibbett D.S."/>
            <person name="Martin F."/>
        </authorList>
    </citation>
    <scope>NUCLEOTIDE SEQUENCE [LARGE SCALE GENOMIC DNA]</scope>
    <source>
        <strain evidence="1 2">SS14</strain>
    </source>
</reference>
<proteinExistence type="predicted"/>
<keyword evidence="2" id="KW-1185">Reference proteome</keyword>
<organism evidence="1 2">
    <name type="scientific">Sphaerobolus stellatus (strain SS14)</name>
    <dbReference type="NCBI Taxonomy" id="990650"/>
    <lineage>
        <taxon>Eukaryota</taxon>
        <taxon>Fungi</taxon>
        <taxon>Dikarya</taxon>
        <taxon>Basidiomycota</taxon>
        <taxon>Agaricomycotina</taxon>
        <taxon>Agaricomycetes</taxon>
        <taxon>Phallomycetidae</taxon>
        <taxon>Geastrales</taxon>
        <taxon>Sphaerobolaceae</taxon>
        <taxon>Sphaerobolus</taxon>
    </lineage>
</organism>
<name>A0A0C9VL20_SPHS4</name>
<dbReference type="OrthoDB" id="3254233at2759"/>
<feature type="non-terminal residue" evidence="1">
    <location>
        <position position="1"/>
    </location>
</feature>
<accession>A0A0C9VL20</accession>
<sequence>ISTHTDLFKIVTPIKVDRLEALLSTHPNQPSAKSVCRGLREGFWPWASTAGKEYPITWDKSHR</sequence>
<dbReference type="HOGENOM" id="CLU_2892269_0_0_1"/>
<feature type="non-terminal residue" evidence="1">
    <location>
        <position position="63"/>
    </location>
</feature>
<protein>
    <submittedName>
        <fullName evidence="1">Uncharacterized protein</fullName>
    </submittedName>
</protein>
<evidence type="ECO:0000313" key="2">
    <source>
        <dbReference type="Proteomes" id="UP000054279"/>
    </source>
</evidence>
<evidence type="ECO:0000313" key="1">
    <source>
        <dbReference type="EMBL" id="KIJ38470.1"/>
    </source>
</evidence>
<dbReference type="AlphaFoldDB" id="A0A0C9VL20"/>